<comment type="caution">
    <text evidence="2">The sequence shown here is derived from an EMBL/GenBank/DDBJ whole genome shotgun (WGS) entry which is preliminary data.</text>
</comment>
<evidence type="ECO:0000313" key="2">
    <source>
        <dbReference type="EMBL" id="CCH69080.1"/>
    </source>
</evidence>
<reference evidence="2 3" key="1">
    <citation type="journal article" date="2013" name="ISME J.">
        <title>A metabolic model for members of the genus Tetrasphaera involved in enhanced biological phosphorus removal.</title>
        <authorList>
            <person name="Kristiansen R."/>
            <person name="Nguyen H.T.T."/>
            <person name="Saunders A.M."/>
            <person name="Nielsen J.L."/>
            <person name="Wimmer R."/>
            <person name="Le V.Q."/>
            <person name="McIlroy S.J."/>
            <person name="Petrovski S."/>
            <person name="Seviour R.J."/>
            <person name="Calteau A."/>
            <person name="Nielsen K.L."/>
            <person name="Nielsen P.H."/>
        </authorList>
    </citation>
    <scope>NUCLEOTIDE SEQUENCE [LARGE SCALE GENOMIC DNA]</scope>
    <source>
        <strain evidence="2 3">Lp2</strain>
    </source>
</reference>
<dbReference type="STRING" id="1193181.BN10_130094"/>
<dbReference type="EMBL" id="CAIZ01000035">
    <property type="protein sequence ID" value="CCH69080.1"/>
    <property type="molecule type" value="Genomic_DNA"/>
</dbReference>
<dbReference type="InterPro" id="IPR027417">
    <property type="entry name" value="P-loop_NTPase"/>
</dbReference>
<dbReference type="Gene3D" id="3.40.50.300">
    <property type="entry name" value="P-loop containing nucleotide triphosphate hydrolases"/>
    <property type="match status" value="1"/>
</dbReference>
<dbReference type="AlphaFoldDB" id="N0E071"/>
<feature type="region of interest" description="Disordered" evidence="1">
    <location>
        <begin position="104"/>
        <end position="168"/>
    </location>
</feature>
<name>N0E071_9MICO</name>
<accession>N0E071</accession>
<feature type="compositionally biased region" description="Basic residues" evidence="1">
    <location>
        <begin position="149"/>
        <end position="161"/>
    </location>
</feature>
<sequence length="184" mass="19393">MGMALASMDDDVCRAARRILIIGVTGSGKSTHARAIEDRSGIPAIDVDAMAGPPRWVKTPQAYLGAETAVAATNEWCMDSAWSAVRPVALPRTELVVAPTCRASEPGAAAPPHRRRDCSPVSPSAARTSSPCGASSPGSRLSPGTSSPLRHRSARPRRGRPTRPLPPVLRLRSSRDVELCLASL</sequence>
<evidence type="ECO:0000313" key="3">
    <source>
        <dbReference type="Proteomes" id="UP000013167"/>
    </source>
</evidence>
<evidence type="ECO:0008006" key="4">
    <source>
        <dbReference type="Google" id="ProtNLM"/>
    </source>
</evidence>
<dbReference type="eggNOG" id="COG0563">
    <property type="taxonomic scope" value="Bacteria"/>
</dbReference>
<dbReference type="Proteomes" id="UP000013167">
    <property type="component" value="Unassembled WGS sequence"/>
</dbReference>
<feature type="compositionally biased region" description="Polar residues" evidence="1">
    <location>
        <begin position="121"/>
        <end position="145"/>
    </location>
</feature>
<protein>
    <recommendedName>
        <fullName evidence="4">Shikimate kinase</fullName>
    </recommendedName>
</protein>
<organism evidence="2 3">
    <name type="scientific">Phycicoccus elongatus Lp2</name>
    <dbReference type="NCBI Taxonomy" id="1193181"/>
    <lineage>
        <taxon>Bacteria</taxon>
        <taxon>Bacillati</taxon>
        <taxon>Actinomycetota</taxon>
        <taxon>Actinomycetes</taxon>
        <taxon>Micrococcales</taxon>
        <taxon>Intrasporangiaceae</taxon>
        <taxon>Phycicoccus</taxon>
    </lineage>
</organism>
<gene>
    <name evidence="2" type="ORF">BN10_130094</name>
</gene>
<dbReference type="HOGENOM" id="CLU_1467534_0_0_11"/>
<evidence type="ECO:0000256" key="1">
    <source>
        <dbReference type="SAM" id="MobiDB-lite"/>
    </source>
</evidence>
<keyword evidence="3" id="KW-1185">Reference proteome</keyword>
<dbReference type="SUPFAM" id="SSF52540">
    <property type="entry name" value="P-loop containing nucleoside triphosphate hydrolases"/>
    <property type="match status" value="1"/>
</dbReference>
<proteinExistence type="predicted"/>